<dbReference type="AlphaFoldDB" id="A0A318RP87"/>
<gene>
    <name evidence="1" type="ORF">DFR67_107116</name>
</gene>
<dbReference type="Proteomes" id="UP000247591">
    <property type="component" value="Unassembled WGS sequence"/>
</dbReference>
<keyword evidence="2" id="KW-1185">Reference proteome</keyword>
<proteinExistence type="predicted"/>
<reference evidence="1 2" key="1">
    <citation type="submission" date="2018-06" db="EMBL/GenBank/DDBJ databases">
        <title>Genomic Encyclopedia of Type Strains, Phase IV (KMG-IV): sequencing the most valuable type-strain genomes for metagenomic binning, comparative biology and taxonomic classification.</title>
        <authorList>
            <person name="Goeker M."/>
        </authorList>
    </citation>
    <scope>NUCLEOTIDE SEQUENCE [LARGE SCALE GENOMIC DNA]</scope>
    <source>
        <strain evidence="1 2">DSM 45521</strain>
    </source>
</reference>
<organism evidence="1 2">
    <name type="scientific">Williamsia limnetica</name>
    <dbReference type="NCBI Taxonomy" id="882452"/>
    <lineage>
        <taxon>Bacteria</taxon>
        <taxon>Bacillati</taxon>
        <taxon>Actinomycetota</taxon>
        <taxon>Actinomycetes</taxon>
        <taxon>Mycobacteriales</taxon>
        <taxon>Nocardiaceae</taxon>
        <taxon>Williamsia</taxon>
    </lineage>
</organism>
<name>A0A318RP87_WILLI</name>
<protein>
    <submittedName>
        <fullName evidence="1">Uncharacterized protein</fullName>
    </submittedName>
</protein>
<accession>A0A318RP87</accession>
<evidence type="ECO:0000313" key="1">
    <source>
        <dbReference type="EMBL" id="PYE16873.1"/>
    </source>
</evidence>
<sequence length="208" mass="21910">MPGVSLFRPSIPYGFNVGQLSMFSAETDEPSLDDLAGILASAGQVAIGPRGARLSVVVADDWRARALADEIERSGVAAEVSLSSEGSPLVGTVSTPVLDNLYRQWTKGAVKSMPAAWVPSPRALRLWVMAAGQRDADRYLLGLDAHAPDSHGSLATAVMRAGIAPTLVGTRSANPALRIAGKRRMTRLIESVGEAPDIPGAALQWPFI</sequence>
<evidence type="ECO:0000313" key="2">
    <source>
        <dbReference type="Proteomes" id="UP000247591"/>
    </source>
</evidence>
<dbReference type="EMBL" id="QJSP01000007">
    <property type="protein sequence ID" value="PYE16873.1"/>
    <property type="molecule type" value="Genomic_DNA"/>
</dbReference>
<comment type="caution">
    <text evidence="1">The sequence shown here is derived from an EMBL/GenBank/DDBJ whole genome shotgun (WGS) entry which is preliminary data.</text>
</comment>